<keyword evidence="4" id="KW-0690">Ribosome biogenesis</keyword>
<dbReference type="RefSeq" id="WP_353295561.1">
    <property type="nucleotide sequence ID" value="NZ_BAABWH010000006.1"/>
</dbReference>
<dbReference type="InterPro" id="IPR039255">
    <property type="entry name" value="YceD_bac"/>
</dbReference>
<comment type="caution">
    <text evidence="6">The sequence shown here is derived from an EMBL/GenBank/DDBJ whole genome shotgun (WGS) entry which is preliminary data.</text>
</comment>
<dbReference type="PANTHER" id="PTHR38099:SF1">
    <property type="entry name" value="LARGE RIBOSOMAL RNA SUBUNIT ACCUMULATION PROTEIN YCED"/>
    <property type="match status" value="1"/>
</dbReference>
<name>A0ABQ0A1S7_9GAMM</name>
<evidence type="ECO:0000256" key="5">
    <source>
        <dbReference type="ARBA" id="ARBA00031841"/>
    </source>
</evidence>
<comment type="function">
    <text evidence="1">Plays a role in synthesis, processing and/or stability of 23S rRNA.</text>
</comment>
<gene>
    <name evidence="6" type="primary">yceD</name>
    <name evidence="6" type="ORF">NBRC116585_24600</name>
</gene>
<evidence type="ECO:0000256" key="3">
    <source>
        <dbReference type="ARBA" id="ARBA00015716"/>
    </source>
</evidence>
<sequence length="173" mass="19341">MTVAPLPKRVDGLKLVEVNQQLTGTISSADLTRLAGIVRSSSPDVNCDVEFSRDEEHLRVLAGECNVGVVMECQRCLEDVSFTIEASFRLGLVLNDDQARALPKRLEPAELDEAGRLDLWETIEDELLLNLPDFPMHPQGECQAFKIEPEEDIAAEEEERPNPFDVLAQLKQK</sequence>
<dbReference type="InterPro" id="IPR003772">
    <property type="entry name" value="YceD"/>
</dbReference>
<organism evidence="6 7">
    <name type="scientific">Thalassolituus maritimus</name>
    <dbReference type="NCBI Taxonomy" id="484498"/>
    <lineage>
        <taxon>Bacteria</taxon>
        <taxon>Pseudomonadati</taxon>
        <taxon>Pseudomonadota</taxon>
        <taxon>Gammaproteobacteria</taxon>
        <taxon>Oceanospirillales</taxon>
        <taxon>Oceanospirillaceae</taxon>
        <taxon>Thalassolituus</taxon>
    </lineage>
</organism>
<accession>A0ABQ0A1S7</accession>
<evidence type="ECO:0000256" key="1">
    <source>
        <dbReference type="ARBA" id="ARBA00002868"/>
    </source>
</evidence>
<evidence type="ECO:0000256" key="4">
    <source>
        <dbReference type="ARBA" id="ARBA00022517"/>
    </source>
</evidence>
<evidence type="ECO:0000313" key="7">
    <source>
        <dbReference type="Proteomes" id="UP001481413"/>
    </source>
</evidence>
<protein>
    <recommendedName>
        <fullName evidence="3">Large ribosomal RNA subunit accumulation protein YceD</fullName>
    </recommendedName>
    <alternativeName>
        <fullName evidence="5">23S rRNA accumulation protein YceD</fullName>
    </alternativeName>
</protein>
<proteinExistence type="inferred from homology"/>
<reference evidence="6 7" key="1">
    <citation type="submission" date="2024-04" db="EMBL/GenBank/DDBJ databases">
        <title>Draft genome sequence of Thalassolituus maritimus NBRC 116585.</title>
        <authorList>
            <person name="Miyakawa T."/>
            <person name="Kusuya Y."/>
            <person name="Miura T."/>
        </authorList>
    </citation>
    <scope>NUCLEOTIDE SEQUENCE [LARGE SCALE GENOMIC DNA]</scope>
    <source>
        <strain evidence="6 7">5NW40-0001</strain>
    </source>
</reference>
<dbReference type="Pfam" id="PF02620">
    <property type="entry name" value="YceD"/>
    <property type="match status" value="1"/>
</dbReference>
<dbReference type="EMBL" id="BAABWH010000006">
    <property type="protein sequence ID" value="GAA6146342.1"/>
    <property type="molecule type" value="Genomic_DNA"/>
</dbReference>
<evidence type="ECO:0000256" key="2">
    <source>
        <dbReference type="ARBA" id="ARBA00010740"/>
    </source>
</evidence>
<dbReference type="Proteomes" id="UP001481413">
    <property type="component" value="Unassembled WGS sequence"/>
</dbReference>
<keyword evidence="7" id="KW-1185">Reference proteome</keyword>
<evidence type="ECO:0000313" key="6">
    <source>
        <dbReference type="EMBL" id="GAA6146342.1"/>
    </source>
</evidence>
<dbReference type="PANTHER" id="PTHR38099">
    <property type="entry name" value="LARGE RIBOSOMAL RNA SUBUNIT ACCUMULATION PROTEIN YCED"/>
    <property type="match status" value="1"/>
</dbReference>
<comment type="similarity">
    <text evidence="2">Belongs to the DUF177 domain family.</text>
</comment>